<reference evidence="1" key="1">
    <citation type="journal article" date="2021" name="Mol. Plant Microbe Interact.">
        <title>Complete Genome Sequence of the Plant-Pathogenic Fungus Colletotrichum lupini.</title>
        <authorList>
            <person name="Baroncelli R."/>
            <person name="Pensec F."/>
            <person name="Da Lio D."/>
            <person name="Boufleur T."/>
            <person name="Vicente I."/>
            <person name="Sarrocco S."/>
            <person name="Picot A."/>
            <person name="Baraldi E."/>
            <person name="Sukno S."/>
            <person name="Thon M."/>
            <person name="Le Floch G."/>
        </authorList>
    </citation>
    <scope>NUCLEOTIDE SEQUENCE</scope>
    <source>
        <strain evidence="1">IMI 504893</strain>
    </source>
</reference>
<proteinExistence type="predicted"/>
<evidence type="ECO:0000313" key="2">
    <source>
        <dbReference type="Proteomes" id="UP000830671"/>
    </source>
</evidence>
<dbReference type="KEGG" id="clup:CLUP02_08114"/>
<name>A0A9Q8SSA5_9PEZI</name>
<keyword evidence="2" id="KW-1185">Reference proteome</keyword>
<sequence length="269" mass="30565">MQTIPGGHSDLAAAAAFAVANTASWFLLRVWHHSMSEEGFWEGFPHRDTGVHIWLCKSRDIRRGRDSVVWWLIGKPSSQNSSAPLWENLAKLDYLRKYTVPFAGNKQTFPDVLGQSIAPLRTYSGHFPYAARRYNIRDDWAGSGRKRFSMTSSYLTFYEVDGWWGSVFVPLLPWDALSTRAIGRTDSSWGLLSTALHERSGIASPLALLSPVLLLSAAFRPFFRTLTGSITPRPASLWQSYMRQVTYDSSPSFSIAMRNYPQPFHHRRF</sequence>
<accession>A0A9Q8SSA5</accession>
<organism evidence="1 2">
    <name type="scientific">Colletotrichum lupini</name>
    <dbReference type="NCBI Taxonomy" id="145971"/>
    <lineage>
        <taxon>Eukaryota</taxon>
        <taxon>Fungi</taxon>
        <taxon>Dikarya</taxon>
        <taxon>Ascomycota</taxon>
        <taxon>Pezizomycotina</taxon>
        <taxon>Sordariomycetes</taxon>
        <taxon>Hypocreomycetidae</taxon>
        <taxon>Glomerellales</taxon>
        <taxon>Glomerellaceae</taxon>
        <taxon>Colletotrichum</taxon>
        <taxon>Colletotrichum acutatum species complex</taxon>
    </lineage>
</organism>
<dbReference type="Proteomes" id="UP000830671">
    <property type="component" value="Chromosome 4"/>
</dbReference>
<dbReference type="EMBL" id="CP019476">
    <property type="protein sequence ID" value="UQC82624.1"/>
    <property type="molecule type" value="Genomic_DNA"/>
</dbReference>
<dbReference type="AlphaFoldDB" id="A0A9Q8SSA5"/>
<dbReference type="RefSeq" id="XP_049144247.1">
    <property type="nucleotide sequence ID" value="XM_049287104.1"/>
</dbReference>
<evidence type="ECO:0000313" key="1">
    <source>
        <dbReference type="EMBL" id="UQC82624.1"/>
    </source>
</evidence>
<protein>
    <submittedName>
        <fullName evidence="1">Uncharacterized protein</fullName>
    </submittedName>
</protein>
<dbReference type="GeneID" id="73342114"/>
<gene>
    <name evidence="1" type="ORF">CLUP02_08114</name>
</gene>